<protein>
    <submittedName>
        <fullName evidence="1">YheE family protein</fullName>
    </submittedName>
</protein>
<dbReference type="InterPro" id="IPR017263">
    <property type="entry name" value="UCP037692"/>
</dbReference>
<organism evidence="1 2">
    <name type="scientific">Sporosarcina soli</name>
    <dbReference type="NCBI Taxonomy" id="334736"/>
    <lineage>
        <taxon>Bacteria</taxon>
        <taxon>Bacillati</taxon>
        <taxon>Bacillota</taxon>
        <taxon>Bacilli</taxon>
        <taxon>Bacillales</taxon>
        <taxon>Caryophanaceae</taxon>
        <taxon>Sporosarcina</taxon>
    </lineage>
</organism>
<name>A0ABW0TTM4_9BACL</name>
<dbReference type="PIRSF" id="PIRSF037692">
    <property type="entry name" value="UCP037692"/>
    <property type="match status" value="1"/>
</dbReference>
<sequence>MLQHFSYKPMYAHTQLPGWSFSFFFRNARYTGEYLPDGTIVWTDAEPPEEENVKKMVHELMTFHVYE</sequence>
<proteinExistence type="predicted"/>
<reference evidence="2" key="1">
    <citation type="journal article" date="2019" name="Int. J. Syst. Evol. Microbiol.">
        <title>The Global Catalogue of Microorganisms (GCM) 10K type strain sequencing project: providing services to taxonomists for standard genome sequencing and annotation.</title>
        <authorList>
            <consortium name="The Broad Institute Genomics Platform"/>
            <consortium name="The Broad Institute Genome Sequencing Center for Infectious Disease"/>
            <person name="Wu L."/>
            <person name="Ma J."/>
        </authorList>
    </citation>
    <scope>NUCLEOTIDE SEQUENCE [LARGE SCALE GENOMIC DNA]</scope>
    <source>
        <strain evidence="2">CGMCC 4.1434</strain>
    </source>
</reference>
<dbReference type="Pfam" id="PF17277">
    <property type="entry name" value="DUF5342"/>
    <property type="match status" value="1"/>
</dbReference>
<evidence type="ECO:0000313" key="1">
    <source>
        <dbReference type="EMBL" id="MFC5591764.1"/>
    </source>
</evidence>
<dbReference type="Proteomes" id="UP001596109">
    <property type="component" value="Unassembled WGS sequence"/>
</dbReference>
<evidence type="ECO:0000313" key="2">
    <source>
        <dbReference type="Proteomes" id="UP001596109"/>
    </source>
</evidence>
<comment type="caution">
    <text evidence="1">The sequence shown here is derived from an EMBL/GenBank/DDBJ whole genome shotgun (WGS) entry which is preliminary data.</text>
</comment>
<keyword evidence="2" id="KW-1185">Reference proteome</keyword>
<gene>
    <name evidence="1" type="ORF">ACFPRA_23025</name>
</gene>
<dbReference type="EMBL" id="JBHSNO010000016">
    <property type="protein sequence ID" value="MFC5591764.1"/>
    <property type="molecule type" value="Genomic_DNA"/>
</dbReference>
<dbReference type="RefSeq" id="WP_381439965.1">
    <property type="nucleotide sequence ID" value="NZ_JBHSNO010000016.1"/>
</dbReference>
<accession>A0ABW0TTM4</accession>